<dbReference type="NCBIfam" id="TIGR01730">
    <property type="entry name" value="RND_mfp"/>
    <property type="match status" value="1"/>
</dbReference>
<dbReference type="GO" id="GO:0015562">
    <property type="term" value="F:efflux transmembrane transporter activity"/>
    <property type="evidence" value="ECO:0007669"/>
    <property type="project" value="TreeGrafter"/>
</dbReference>
<sequence length="440" mass="45271">MRIISFLSAVLVVAILYVVLIERDALMAFARGEGLGTALAIARDEPTLATAEAAEAPPVDTNASSEPAEPAAATAPDAPRPIRVVAMHSAATHLDNAILLRGQTEAARQVELRAETSSSVTSAPLPRGTLVSDGDLLCQLDAGTREAARAEAEARLAEAEASVPTAAARVAEAEALLEEAEINFTAADKLSEGGFTSSTTLAGRRAAVRAAEATLSAAQAGLTSAQATIRGAQASVATAEKEIERLEIHAPFDGILESDTAEIGSFLQAGGLCATLFDLDPIILVGYLPEIDVERAGLGATARAELTAGGTQVAGQVTFLSRSADPTTRTFRVEIAVPNPDLRIRDGQTAAIMIEGAGLQAHLVPQSALTLNDDGVLGVRMVDADSLTAFAPVEIIRDSGAGIWVTGLPETADVIVIGQEYVVAGVPVIASFDMPGEAGQ</sequence>
<dbReference type="PANTHER" id="PTHR30469:SF29">
    <property type="entry name" value="BLR2860 PROTEIN"/>
    <property type="match status" value="1"/>
</dbReference>
<dbReference type="EMBL" id="CP060436">
    <property type="protein sequence ID" value="QPM89980.1"/>
    <property type="molecule type" value="Genomic_DNA"/>
</dbReference>
<feature type="domain" description="CusB-like beta-barrel" evidence="4">
    <location>
        <begin position="288"/>
        <end position="356"/>
    </location>
</feature>
<reference evidence="5 6" key="1">
    <citation type="submission" date="2020-08" db="EMBL/GenBank/DDBJ databases">
        <title>Genome sequence of Rhodobacteraceae bacterium Lw-13e.</title>
        <authorList>
            <person name="Poehlein A."/>
            <person name="Wolter L."/>
            <person name="Daniel R."/>
            <person name="Brinkhoff T."/>
        </authorList>
    </citation>
    <scope>NUCLEOTIDE SEQUENCE [LARGE SCALE GENOMIC DNA]</scope>
    <source>
        <strain evidence="5 6">Lw-13e</strain>
    </source>
</reference>
<dbReference type="GO" id="GO:1990281">
    <property type="term" value="C:efflux pump complex"/>
    <property type="evidence" value="ECO:0007669"/>
    <property type="project" value="TreeGrafter"/>
</dbReference>
<feature type="coiled-coil region" evidence="2">
    <location>
        <begin position="140"/>
        <end position="190"/>
    </location>
</feature>
<evidence type="ECO:0000256" key="2">
    <source>
        <dbReference type="SAM" id="Coils"/>
    </source>
</evidence>
<dbReference type="InterPro" id="IPR058792">
    <property type="entry name" value="Beta-barrel_RND_2"/>
</dbReference>
<dbReference type="Gene3D" id="2.40.30.170">
    <property type="match status" value="1"/>
</dbReference>
<dbReference type="Gene3D" id="1.10.287.470">
    <property type="entry name" value="Helix hairpin bin"/>
    <property type="match status" value="1"/>
</dbReference>
<dbReference type="Gene3D" id="2.40.50.100">
    <property type="match status" value="1"/>
</dbReference>
<dbReference type="InterPro" id="IPR006143">
    <property type="entry name" value="RND_pump_MFP"/>
</dbReference>
<dbReference type="OrthoDB" id="9806939at2"/>
<evidence type="ECO:0000259" key="4">
    <source>
        <dbReference type="Pfam" id="PF25954"/>
    </source>
</evidence>
<evidence type="ECO:0000256" key="3">
    <source>
        <dbReference type="SAM" id="MobiDB-lite"/>
    </source>
</evidence>
<proteinExistence type="inferred from homology"/>
<evidence type="ECO:0000313" key="5">
    <source>
        <dbReference type="EMBL" id="QPM89980.1"/>
    </source>
</evidence>
<protein>
    <recommendedName>
        <fullName evidence="4">CusB-like beta-barrel domain-containing protein</fullName>
    </recommendedName>
</protein>
<dbReference type="Pfam" id="PF25954">
    <property type="entry name" value="Beta-barrel_RND_2"/>
    <property type="match status" value="1"/>
</dbReference>
<dbReference type="Gene3D" id="2.40.420.20">
    <property type="match status" value="1"/>
</dbReference>
<dbReference type="AlphaFoldDB" id="A0A418SCF5"/>
<keyword evidence="6" id="KW-1185">Reference proteome</keyword>
<keyword evidence="2" id="KW-0175">Coiled coil</keyword>
<dbReference type="KEGG" id="palw:PSAL_012110"/>
<accession>A0A418SCF5</accession>
<evidence type="ECO:0000256" key="1">
    <source>
        <dbReference type="ARBA" id="ARBA00009477"/>
    </source>
</evidence>
<evidence type="ECO:0000313" key="6">
    <source>
        <dbReference type="Proteomes" id="UP000283786"/>
    </source>
</evidence>
<feature type="coiled-coil region" evidence="2">
    <location>
        <begin position="222"/>
        <end position="249"/>
    </location>
</feature>
<organism evidence="5 6">
    <name type="scientific">Pseudooceanicola algae</name>
    <dbReference type="NCBI Taxonomy" id="1537215"/>
    <lineage>
        <taxon>Bacteria</taxon>
        <taxon>Pseudomonadati</taxon>
        <taxon>Pseudomonadota</taxon>
        <taxon>Alphaproteobacteria</taxon>
        <taxon>Rhodobacterales</taxon>
        <taxon>Paracoccaceae</taxon>
        <taxon>Pseudooceanicola</taxon>
    </lineage>
</organism>
<dbReference type="RefSeq" id="WP_119840730.1">
    <property type="nucleotide sequence ID" value="NZ_CP060436.1"/>
</dbReference>
<name>A0A418SCF5_9RHOB</name>
<comment type="similarity">
    <text evidence="1">Belongs to the membrane fusion protein (MFP) (TC 8.A.1) family.</text>
</comment>
<dbReference type="PANTHER" id="PTHR30469">
    <property type="entry name" value="MULTIDRUG RESISTANCE PROTEIN MDTA"/>
    <property type="match status" value="1"/>
</dbReference>
<dbReference type="SUPFAM" id="SSF111369">
    <property type="entry name" value="HlyD-like secretion proteins"/>
    <property type="match status" value="2"/>
</dbReference>
<dbReference type="Proteomes" id="UP000283786">
    <property type="component" value="Chromosome"/>
</dbReference>
<gene>
    <name evidence="5" type="ORF">PSAL_012110</name>
</gene>
<feature type="region of interest" description="Disordered" evidence="3">
    <location>
        <begin position="55"/>
        <end position="76"/>
    </location>
</feature>